<dbReference type="GO" id="GO:0005654">
    <property type="term" value="C:nucleoplasm"/>
    <property type="evidence" value="ECO:0007669"/>
    <property type="project" value="TreeGrafter"/>
</dbReference>
<dbReference type="STRING" id="84645.A0A498MD60"/>
<comment type="catalytic activity">
    <reaction evidence="16">
        <text>an N(1)-methyladenosine in mRNA + 2-oxoglutarate + O2 = an adenosine in mRNA + formaldehyde + succinate + CO2</text>
        <dbReference type="Rhea" id="RHEA:49516"/>
        <dbReference type="Rhea" id="RHEA-COMP:12414"/>
        <dbReference type="Rhea" id="RHEA-COMP:12415"/>
        <dbReference type="ChEBI" id="CHEBI:15379"/>
        <dbReference type="ChEBI" id="CHEBI:16526"/>
        <dbReference type="ChEBI" id="CHEBI:16810"/>
        <dbReference type="ChEBI" id="CHEBI:16842"/>
        <dbReference type="ChEBI" id="CHEBI:30031"/>
        <dbReference type="ChEBI" id="CHEBI:74411"/>
        <dbReference type="ChEBI" id="CHEBI:74491"/>
        <dbReference type="EC" id="1.14.11.54"/>
    </reaction>
</comment>
<keyword evidence="5" id="KW-0963">Cytoplasm</keyword>
<gene>
    <name evidence="29" type="ORF">ROHU_008092</name>
    <name evidence="30" type="ORF">ROHU_022771</name>
</gene>
<dbReference type="GO" id="GO:0035516">
    <property type="term" value="F:broad specificity oxidative DNA demethylase activity"/>
    <property type="evidence" value="ECO:0007669"/>
    <property type="project" value="UniProtKB-EC"/>
</dbReference>
<dbReference type="InterPro" id="IPR027450">
    <property type="entry name" value="AlkB-like"/>
</dbReference>
<evidence type="ECO:0000256" key="5">
    <source>
        <dbReference type="ARBA" id="ARBA00022490"/>
    </source>
</evidence>
<evidence type="ECO:0000313" key="31">
    <source>
        <dbReference type="Proteomes" id="UP000290572"/>
    </source>
</evidence>
<reference evidence="29 31" key="1">
    <citation type="submission" date="2018-03" db="EMBL/GenBank/DDBJ databases">
        <title>Draft genome sequence of Rohu Carp (Labeo rohita).</title>
        <authorList>
            <person name="Das P."/>
            <person name="Kushwaha B."/>
            <person name="Joshi C.G."/>
            <person name="Kumar D."/>
            <person name="Nagpure N.S."/>
            <person name="Sahoo L."/>
            <person name="Das S.P."/>
            <person name="Bit A."/>
            <person name="Patnaik S."/>
            <person name="Meher P.K."/>
            <person name="Jayasankar P."/>
            <person name="Koringa P.G."/>
            <person name="Patel N.V."/>
            <person name="Hinsu A.T."/>
            <person name="Kumar R."/>
            <person name="Pandey M."/>
            <person name="Agarwal S."/>
            <person name="Srivastava S."/>
            <person name="Singh M."/>
            <person name="Iquebal M.A."/>
            <person name="Jaiswal S."/>
            <person name="Angadi U.B."/>
            <person name="Kumar N."/>
            <person name="Raza M."/>
            <person name="Shah T.M."/>
            <person name="Rai A."/>
            <person name="Jena J.K."/>
        </authorList>
    </citation>
    <scope>NUCLEOTIDE SEQUENCE [LARGE SCALE GENOMIC DNA]</scope>
    <source>
        <strain evidence="29">DASCIFA01</strain>
        <tissue evidence="29">Testis</tissue>
    </source>
</reference>
<dbReference type="InterPro" id="IPR032854">
    <property type="entry name" value="ALKBH3"/>
</dbReference>
<evidence type="ECO:0000256" key="23">
    <source>
        <dbReference type="ARBA" id="ARBA00066588"/>
    </source>
</evidence>
<dbReference type="InterPro" id="IPR031521">
    <property type="entry name" value="DUF4695"/>
</dbReference>
<keyword evidence="8" id="KW-0832">Ubl conjugation</keyword>
<dbReference type="FunFam" id="2.60.120.590:FF:000003">
    <property type="entry name" value="alpha-ketoglutarate-dependent dioxygenase alkB homolog 3"/>
    <property type="match status" value="1"/>
</dbReference>
<dbReference type="PROSITE" id="PS51471">
    <property type="entry name" value="FE2OG_OXY"/>
    <property type="match status" value="1"/>
</dbReference>
<dbReference type="Pfam" id="PF15766">
    <property type="entry name" value="DUF4695"/>
    <property type="match status" value="1"/>
</dbReference>
<dbReference type="GO" id="GO:0006307">
    <property type="term" value="P:DNA alkylation repair"/>
    <property type="evidence" value="ECO:0007669"/>
    <property type="project" value="InterPro"/>
</dbReference>
<evidence type="ECO:0000256" key="27">
    <source>
        <dbReference type="SAM" id="MobiDB-lite"/>
    </source>
</evidence>
<keyword evidence="7" id="KW-0227">DNA damage</keyword>
<dbReference type="PANTHER" id="PTHR31212">
    <property type="entry name" value="ALPHA-KETOGLUTARATE-DEPENDENT DIOXYGENASE ALKB HOMOLOG 3"/>
    <property type="match status" value="1"/>
</dbReference>
<comment type="similarity">
    <text evidence="4">Belongs to the alkB family.</text>
</comment>
<evidence type="ECO:0000256" key="19">
    <source>
        <dbReference type="ARBA" id="ARBA00052597"/>
    </source>
</evidence>
<dbReference type="PANTHER" id="PTHR31212:SF4">
    <property type="entry name" value="ALPHA-KETOGLUTARATE-DEPENDENT DIOXYGENASE ALKB HOMOLOG 3"/>
    <property type="match status" value="1"/>
</dbReference>
<evidence type="ECO:0000256" key="11">
    <source>
        <dbReference type="ARBA" id="ARBA00023004"/>
    </source>
</evidence>
<comment type="catalytic activity">
    <reaction evidence="19">
        <text>a 3,N(4)-etheno-2'-deoxycytidine in single-stranded DNA + 2-oxoglutarate + O2 + H2O = a 2'-deoxycytidine in single-stranded DNA + glyoxal + succinate + CO2</text>
        <dbReference type="Rhea" id="RHEA:70471"/>
        <dbReference type="Rhea" id="RHEA-COMP:12846"/>
        <dbReference type="Rhea" id="RHEA-COMP:17906"/>
        <dbReference type="ChEBI" id="CHEBI:15377"/>
        <dbReference type="ChEBI" id="CHEBI:15379"/>
        <dbReference type="ChEBI" id="CHEBI:16526"/>
        <dbReference type="ChEBI" id="CHEBI:16810"/>
        <dbReference type="ChEBI" id="CHEBI:30031"/>
        <dbReference type="ChEBI" id="CHEBI:34779"/>
        <dbReference type="ChEBI" id="CHEBI:85452"/>
        <dbReference type="ChEBI" id="CHEBI:189585"/>
    </reaction>
    <physiologicalReaction direction="left-to-right" evidence="19">
        <dbReference type="Rhea" id="RHEA:70472"/>
    </physiologicalReaction>
</comment>
<evidence type="ECO:0000256" key="7">
    <source>
        <dbReference type="ARBA" id="ARBA00022763"/>
    </source>
</evidence>
<keyword evidence="10" id="KW-0560">Oxidoreductase</keyword>
<dbReference type="SUPFAM" id="SSF51197">
    <property type="entry name" value="Clavaminate synthase-like"/>
    <property type="match status" value="1"/>
</dbReference>
<dbReference type="EC" id="1.14.11.54" evidence="23"/>
<evidence type="ECO:0000256" key="9">
    <source>
        <dbReference type="ARBA" id="ARBA00022964"/>
    </source>
</evidence>
<comment type="catalytic activity">
    <reaction evidence="17">
        <text>an N(1)-methyl-2'-deoxyadenosine in single-stranded DNA + 2-oxoglutarate + O2 = a 2'-deoxyadenosine in single-stranded DNA + formaldehyde + succinate + CO2 + H(+)</text>
        <dbReference type="Rhea" id="RHEA:70447"/>
        <dbReference type="Rhea" id="RHEA-COMP:17895"/>
        <dbReference type="Rhea" id="RHEA-COMP:17896"/>
        <dbReference type="ChEBI" id="CHEBI:15378"/>
        <dbReference type="ChEBI" id="CHEBI:15379"/>
        <dbReference type="ChEBI" id="CHEBI:16526"/>
        <dbReference type="ChEBI" id="CHEBI:16810"/>
        <dbReference type="ChEBI" id="CHEBI:16842"/>
        <dbReference type="ChEBI" id="CHEBI:30031"/>
        <dbReference type="ChEBI" id="CHEBI:90615"/>
        <dbReference type="ChEBI" id="CHEBI:139096"/>
    </reaction>
    <physiologicalReaction direction="left-to-right" evidence="17">
        <dbReference type="Rhea" id="RHEA:70448"/>
    </physiologicalReaction>
</comment>
<feature type="region of interest" description="Disordered" evidence="27">
    <location>
        <begin position="333"/>
        <end position="364"/>
    </location>
</feature>
<dbReference type="InterPro" id="IPR005123">
    <property type="entry name" value="Oxoglu/Fe-dep_dioxygenase_dom"/>
</dbReference>
<keyword evidence="9 29" id="KW-0223">Dioxygenase</keyword>
<comment type="cofactor">
    <cofactor evidence="1">
        <name>Fe(2+)</name>
        <dbReference type="ChEBI" id="CHEBI:29033"/>
    </cofactor>
</comment>
<comment type="catalytic activity">
    <reaction evidence="20">
        <text>a methylated nucleobase within DNA + 2-oxoglutarate + O2 = a nucleobase within DNA + formaldehyde + succinate + CO2</text>
        <dbReference type="Rhea" id="RHEA:30299"/>
        <dbReference type="Rhea" id="RHEA-COMP:12192"/>
        <dbReference type="Rhea" id="RHEA-COMP:12193"/>
        <dbReference type="ChEBI" id="CHEBI:15379"/>
        <dbReference type="ChEBI" id="CHEBI:16526"/>
        <dbReference type="ChEBI" id="CHEBI:16810"/>
        <dbReference type="ChEBI" id="CHEBI:16842"/>
        <dbReference type="ChEBI" id="CHEBI:30031"/>
        <dbReference type="ChEBI" id="CHEBI:32875"/>
        <dbReference type="ChEBI" id="CHEBI:64428"/>
        <dbReference type="EC" id="1.14.11.33"/>
    </reaction>
    <physiologicalReaction direction="left-to-right" evidence="20">
        <dbReference type="Rhea" id="RHEA:30300"/>
    </physiologicalReaction>
</comment>
<evidence type="ECO:0000256" key="20">
    <source>
        <dbReference type="ARBA" id="ARBA00053025"/>
    </source>
</evidence>
<evidence type="ECO:0000256" key="12">
    <source>
        <dbReference type="ARBA" id="ARBA00023097"/>
    </source>
</evidence>
<comment type="subcellular location">
    <subcellularLocation>
        <location evidence="3">Cytoplasm</location>
    </subcellularLocation>
    <subcellularLocation>
        <location evidence="2">Nucleus</location>
    </subcellularLocation>
</comment>
<keyword evidence="15" id="KW-0379">Hydroxylation</keyword>
<name>A0A498MD60_LABRO</name>
<dbReference type="Pfam" id="PF13532">
    <property type="entry name" value="2OG-FeII_Oxy_2"/>
    <property type="match status" value="1"/>
</dbReference>
<keyword evidence="14" id="KW-0539">Nucleus</keyword>
<keyword evidence="32" id="KW-1267">Proteomics identification</keyword>
<evidence type="ECO:0000256" key="6">
    <source>
        <dbReference type="ARBA" id="ARBA00022723"/>
    </source>
</evidence>
<dbReference type="GO" id="GO:0005739">
    <property type="term" value="C:mitochondrion"/>
    <property type="evidence" value="ECO:0007669"/>
    <property type="project" value="TreeGrafter"/>
</dbReference>
<organism evidence="29 31">
    <name type="scientific">Labeo rohita</name>
    <name type="common">Indian major carp</name>
    <name type="synonym">Cyprinus rohita</name>
    <dbReference type="NCBI Taxonomy" id="84645"/>
    <lineage>
        <taxon>Eukaryota</taxon>
        <taxon>Metazoa</taxon>
        <taxon>Chordata</taxon>
        <taxon>Craniata</taxon>
        <taxon>Vertebrata</taxon>
        <taxon>Euteleostomi</taxon>
        <taxon>Actinopterygii</taxon>
        <taxon>Neopterygii</taxon>
        <taxon>Teleostei</taxon>
        <taxon>Ostariophysi</taxon>
        <taxon>Cypriniformes</taxon>
        <taxon>Cyprinidae</taxon>
        <taxon>Labeoninae</taxon>
        <taxon>Labeonini</taxon>
        <taxon>Labeo</taxon>
    </lineage>
</organism>
<keyword evidence="6" id="KW-0479">Metal-binding</keyword>
<dbReference type="GO" id="GO:1990930">
    <property type="term" value="F:mRNA N1-methyladenosine dioxygenase activity"/>
    <property type="evidence" value="ECO:0007669"/>
    <property type="project" value="UniProtKB-EC"/>
</dbReference>
<evidence type="ECO:0000256" key="1">
    <source>
        <dbReference type="ARBA" id="ARBA00001954"/>
    </source>
</evidence>
<protein>
    <recommendedName>
        <fullName evidence="25">Alpha-ketoglutarate-dependent dioxygenase alkB homolog 3</fullName>
        <ecNumber evidence="24">1.14.11.33</ecNumber>
        <ecNumber evidence="23">1.14.11.54</ecNumber>
    </recommendedName>
    <alternativeName>
        <fullName evidence="26">Alkylated DNA repair protein alkB homolog 3</fullName>
    </alternativeName>
</protein>
<comment type="caution">
    <text evidence="29">The sequence shown here is derived from an EMBL/GenBank/DDBJ whole genome shotgun (WGS) entry which is preliminary data.</text>
</comment>
<evidence type="ECO:0007829" key="32">
    <source>
        <dbReference type="PeptideAtlas" id="A0A498MD60"/>
    </source>
</evidence>
<evidence type="ECO:0000256" key="17">
    <source>
        <dbReference type="ARBA" id="ARBA00051010"/>
    </source>
</evidence>
<comment type="subunit">
    <text evidence="22">Interacts with the ASCC complex composed of ASCC1, ASCC2 and ASCC3. Interacts directly with ASCC3, and is thereby recruited to the ASCC complex. Interacts with OTUD4; the interaction is direct. Interacts with USP7 and USP9X.</text>
</comment>
<dbReference type="InterPro" id="IPR037151">
    <property type="entry name" value="AlkB-like_sf"/>
</dbReference>
<dbReference type="Proteomes" id="UP000290572">
    <property type="component" value="Unassembled WGS sequence"/>
</dbReference>
<keyword evidence="12" id="KW-0558">Oxidation</keyword>
<evidence type="ECO:0000256" key="8">
    <source>
        <dbReference type="ARBA" id="ARBA00022843"/>
    </source>
</evidence>
<evidence type="ECO:0000256" key="4">
    <source>
        <dbReference type="ARBA" id="ARBA00007879"/>
    </source>
</evidence>
<keyword evidence="11" id="KW-0408">Iron</keyword>
<dbReference type="EC" id="1.14.11.33" evidence="24"/>
<feature type="domain" description="Fe2OG dioxygenase" evidence="28">
    <location>
        <begin position="118"/>
        <end position="244"/>
    </location>
</feature>
<feature type="compositionally biased region" description="Basic and acidic residues" evidence="27">
    <location>
        <begin position="214"/>
        <end position="225"/>
    </location>
</feature>
<comment type="catalytic activity">
    <reaction evidence="18">
        <text>an N(3)-methyl-2'-deoxycytidine in single-stranded DNA + 2-oxoglutarate + O2 = a 2'-deoxycytidine in single-stranded DNA + formaldehyde + succinate + CO2 + H(+)</text>
        <dbReference type="Rhea" id="RHEA:70435"/>
        <dbReference type="Rhea" id="RHEA-COMP:12846"/>
        <dbReference type="Rhea" id="RHEA-COMP:17894"/>
        <dbReference type="ChEBI" id="CHEBI:15378"/>
        <dbReference type="ChEBI" id="CHEBI:15379"/>
        <dbReference type="ChEBI" id="CHEBI:16526"/>
        <dbReference type="ChEBI" id="CHEBI:16810"/>
        <dbReference type="ChEBI" id="CHEBI:16842"/>
        <dbReference type="ChEBI" id="CHEBI:30031"/>
        <dbReference type="ChEBI" id="CHEBI:85452"/>
        <dbReference type="ChEBI" id="CHEBI:139075"/>
    </reaction>
    <physiologicalReaction direction="left-to-right" evidence="18">
        <dbReference type="Rhea" id="RHEA:70436"/>
    </physiologicalReaction>
</comment>
<evidence type="ECO:0000256" key="21">
    <source>
        <dbReference type="ARBA" id="ARBA00054625"/>
    </source>
</evidence>
<evidence type="ECO:0000256" key="3">
    <source>
        <dbReference type="ARBA" id="ARBA00004496"/>
    </source>
</evidence>
<evidence type="ECO:0000256" key="10">
    <source>
        <dbReference type="ARBA" id="ARBA00023002"/>
    </source>
</evidence>
<feature type="region of interest" description="Disordered" evidence="27">
    <location>
        <begin position="214"/>
        <end position="241"/>
    </location>
</feature>
<dbReference type="GO" id="GO:0046872">
    <property type="term" value="F:metal ion binding"/>
    <property type="evidence" value="ECO:0007669"/>
    <property type="project" value="UniProtKB-KW"/>
</dbReference>
<sequence length="364" mass="41200">MSGQYQPIREIPMEKVIEKAGDYEISQGPTGVSRLRLIPGFLQQEEADWMFSKLLAELPWSQKTNYRMMGDAYDEPRLTCWYGELPYTYSRSTMEANAQWHPVLNTLRLAVEEKSGHTFNSLLCNLYRDGKDSIGWHSDSEPSLGPQPIIASLSLGDTRVFSLRKQPLSEDKGDYTYVERIRIPLTHGTLLLMEGCTQADWQTSKSRQEGYKESHFTEEELEKCKPLQTSQKPNAQPLPSRHMAARPMETVGFAVLPAHILASAMEEFPQQLPVPKCLARGRNRPRRPRDARFKTQPVTFAEIAEVEEEGASPLEEERARRSFLQSLESLRRSTQTLHHAGSTQSCRTASAQASLDSSDSDSAH</sequence>
<evidence type="ECO:0000256" key="13">
    <source>
        <dbReference type="ARBA" id="ARBA00023204"/>
    </source>
</evidence>
<evidence type="ECO:0000259" key="28">
    <source>
        <dbReference type="PROSITE" id="PS51471"/>
    </source>
</evidence>
<evidence type="ECO:0000256" key="18">
    <source>
        <dbReference type="ARBA" id="ARBA00051165"/>
    </source>
</evidence>
<proteinExistence type="evidence at protein level"/>
<evidence type="ECO:0000256" key="14">
    <source>
        <dbReference type="ARBA" id="ARBA00023242"/>
    </source>
</evidence>
<accession>A0A498MD60</accession>
<evidence type="ECO:0000256" key="26">
    <source>
        <dbReference type="ARBA" id="ARBA00077988"/>
    </source>
</evidence>
<dbReference type="EMBL" id="QBIY01012752">
    <property type="protein sequence ID" value="RXN17234.1"/>
    <property type="molecule type" value="Genomic_DNA"/>
</dbReference>
<evidence type="ECO:0000256" key="22">
    <source>
        <dbReference type="ARBA" id="ARBA00064884"/>
    </source>
</evidence>
<comment type="function">
    <text evidence="21">Dioxygenase that mediates demethylation of DNA and RNA containing 1-methyladenosine (m1A). Repairs alkylated DNA containing 1-methyladenosine (m1A) and 3-methylcytosine (m3C) by oxidative demethylation. Has a strong preference for single-stranded DNA. Able to process alkylated m3C within double-stranded regions via its interaction with ASCC3, which promotes DNA unwinding to generate single-stranded substrate needed for ALKBH3. Can repair exocyclic 3,N4-ethenocytosine adducs in single-stranded DNA. Also acts on RNA. Demethylates N(1)-methyladenosine (m1A) RNA, an epigenetic internal modification of messenger RNAs (mRNAs) highly enriched within 5'-untranslated regions (UTRs) and in the vicinity of start codons. Requires molecular oxygen, alpha-ketoglutarate and iron.</text>
</comment>
<evidence type="ECO:0000313" key="30">
    <source>
        <dbReference type="EMBL" id="RXN23365.1"/>
    </source>
</evidence>
<dbReference type="Gene3D" id="2.60.120.590">
    <property type="entry name" value="Alpha-ketoglutarate-dependent dioxygenase AlkB-like"/>
    <property type="match status" value="1"/>
</dbReference>
<keyword evidence="31" id="KW-1185">Reference proteome</keyword>
<dbReference type="EMBL" id="QBIY01012561">
    <property type="protein sequence ID" value="RXN23365.1"/>
    <property type="molecule type" value="Genomic_DNA"/>
</dbReference>
<evidence type="ECO:0000256" key="25">
    <source>
        <dbReference type="ARBA" id="ARBA00071421"/>
    </source>
</evidence>
<evidence type="ECO:0000256" key="24">
    <source>
        <dbReference type="ARBA" id="ARBA00066725"/>
    </source>
</evidence>
<evidence type="ECO:0000256" key="2">
    <source>
        <dbReference type="ARBA" id="ARBA00004123"/>
    </source>
</evidence>
<keyword evidence="13" id="KW-0234">DNA repair</keyword>
<dbReference type="AlphaFoldDB" id="A0A498MD60"/>
<feature type="compositionally biased region" description="Polar residues" evidence="27">
    <location>
        <begin position="333"/>
        <end position="348"/>
    </location>
</feature>
<evidence type="ECO:0000313" key="29">
    <source>
        <dbReference type="EMBL" id="RXN17234.1"/>
    </source>
</evidence>
<evidence type="ECO:0000256" key="16">
    <source>
        <dbReference type="ARBA" id="ARBA00050870"/>
    </source>
</evidence>
<evidence type="ECO:0000256" key="15">
    <source>
        <dbReference type="ARBA" id="ARBA00023278"/>
    </source>
</evidence>